<evidence type="ECO:0000313" key="2">
    <source>
        <dbReference type="Proteomes" id="UP000183832"/>
    </source>
</evidence>
<keyword evidence="2" id="KW-1185">Reference proteome</keyword>
<dbReference type="EMBL" id="CVRI01000015">
    <property type="protein sequence ID" value="CRK90065.1"/>
    <property type="molecule type" value="Genomic_DNA"/>
</dbReference>
<reference evidence="1 2" key="1">
    <citation type="submission" date="2015-04" db="EMBL/GenBank/DDBJ databases">
        <authorList>
            <person name="Syromyatnikov M.Y."/>
            <person name="Popov V.N."/>
        </authorList>
    </citation>
    <scope>NUCLEOTIDE SEQUENCE [LARGE SCALE GENOMIC DNA]</scope>
</reference>
<evidence type="ECO:0000313" key="1">
    <source>
        <dbReference type="EMBL" id="CRK90065.1"/>
    </source>
</evidence>
<name>A0A1J1HV80_9DIPT</name>
<dbReference type="Proteomes" id="UP000183832">
    <property type="component" value="Unassembled WGS sequence"/>
</dbReference>
<sequence length="84" mass="9755">MNGNGYRYKATETSTMFNLISTYIADHVISIEQEKNSQKRVLSYQTTNTFKPSSNYITSLFKFCLSVQFCCYLIRGRLNSFVKN</sequence>
<accession>A0A1J1HV80</accession>
<dbReference type="AlphaFoldDB" id="A0A1J1HV80"/>
<proteinExistence type="predicted"/>
<organism evidence="1 2">
    <name type="scientific">Clunio marinus</name>
    <dbReference type="NCBI Taxonomy" id="568069"/>
    <lineage>
        <taxon>Eukaryota</taxon>
        <taxon>Metazoa</taxon>
        <taxon>Ecdysozoa</taxon>
        <taxon>Arthropoda</taxon>
        <taxon>Hexapoda</taxon>
        <taxon>Insecta</taxon>
        <taxon>Pterygota</taxon>
        <taxon>Neoptera</taxon>
        <taxon>Endopterygota</taxon>
        <taxon>Diptera</taxon>
        <taxon>Nematocera</taxon>
        <taxon>Chironomoidea</taxon>
        <taxon>Chironomidae</taxon>
        <taxon>Clunio</taxon>
    </lineage>
</organism>
<protein>
    <submittedName>
        <fullName evidence="1">CLUMA_CG003784, isoform A</fullName>
    </submittedName>
</protein>
<gene>
    <name evidence="1" type="ORF">CLUMA_CG003784</name>
</gene>